<dbReference type="SUPFAM" id="SSF51735">
    <property type="entry name" value="NAD(P)-binding Rossmann-fold domains"/>
    <property type="match status" value="1"/>
</dbReference>
<dbReference type="Proteomes" id="UP001235064">
    <property type="component" value="Unassembled WGS sequence"/>
</dbReference>
<evidence type="ECO:0000256" key="3">
    <source>
        <dbReference type="RuleBase" id="RU000363"/>
    </source>
</evidence>
<dbReference type="RefSeq" id="WP_286288167.1">
    <property type="nucleotide sequence ID" value="NZ_JASXSZ010000002.1"/>
</dbReference>
<name>A0ABT7MY02_9MICO</name>
<dbReference type="PRINTS" id="PR00080">
    <property type="entry name" value="SDRFAMILY"/>
</dbReference>
<keyword evidence="2" id="KW-0560">Oxidoreductase</keyword>
<protein>
    <submittedName>
        <fullName evidence="4">SDR family NAD(P)-dependent oxidoreductase</fullName>
    </submittedName>
</protein>
<sequence length="297" mass="31381">MATHEPTDHPGAGASAPLTVVTGASTGIGRAVALRQARAGDRVRAIVRDPAACGRLRDEAATEGLDLTLVAADLTDEGASAAAFAGILSADGPVDRLVCNAGRFVGAPLEDLALDEIRAVFEINYFGALRAIQAVLPGMRARRRGTIVALSSQSAPVVLPTWSAYSASKRALEASLEALAMETAELGIRVAIVQPGSTRTAMREKITPRLTIPDYDAMQARYRAAVEADRETGMVPDDVATVVASVLDDPDAPLRTAVGVDAHRNLARRRSLDDAAWVRMFASGSTEDVRDRWLRSG</sequence>
<comment type="caution">
    <text evidence="4">The sequence shown here is derived from an EMBL/GenBank/DDBJ whole genome shotgun (WGS) entry which is preliminary data.</text>
</comment>
<dbReference type="PRINTS" id="PR00081">
    <property type="entry name" value="GDHRDH"/>
</dbReference>
<dbReference type="PANTHER" id="PTHR44196">
    <property type="entry name" value="DEHYDROGENASE/REDUCTASE SDR FAMILY MEMBER 7B"/>
    <property type="match status" value="1"/>
</dbReference>
<reference evidence="4 5" key="1">
    <citation type="submission" date="2023-06" db="EMBL/GenBank/DDBJ databases">
        <title>Microbacterium sp. nov., isolated from a waste landfill.</title>
        <authorList>
            <person name="Wen W."/>
        </authorList>
    </citation>
    <scope>NUCLEOTIDE SEQUENCE [LARGE SCALE GENOMIC DNA]</scope>
    <source>
        <strain evidence="4 5">ASV49</strain>
    </source>
</reference>
<dbReference type="PANTHER" id="PTHR44196:SF1">
    <property type="entry name" value="DEHYDROGENASE_REDUCTASE SDR FAMILY MEMBER 7B"/>
    <property type="match status" value="1"/>
</dbReference>
<evidence type="ECO:0000256" key="1">
    <source>
        <dbReference type="ARBA" id="ARBA00006484"/>
    </source>
</evidence>
<proteinExistence type="inferred from homology"/>
<comment type="similarity">
    <text evidence="1 3">Belongs to the short-chain dehydrogenases/reductases (SDR) family.</text>
</comment>
<accession>A0ABT7MY02</accession>
<dbReference type="InterPro" id="IPR002347">
    <property type="entry name" value="SDR_fam"/>
</dbReference>
<gene>
    <name evidence="4" type="ORF">QSV35_08155</name>
</gene>
<dbReference type="EMBL" id="JASXSZ010000002">
    <property type="protein sequence ID" value="MDL9979305.1"/>
    <property type="molecule type" value="Genomic_DNA"/>
</dbReference>
<evidence type="ECO:0000256" key="2">
    <source>
        <dbReference type="ARBA" id="ARBA00023002"/>
    </source>
</evidence>
<evidence type="ECO:0000313" key="5">
    <source>
        <dbReference type="Proteomes" id="UP001235064"/>
    </source>
</evidence>
<dbReference type="Pfam" id="PF00106">
    <property type="entry name" value="adh_short"/>
    <property type="match status" value="1"/>
</dbReference>
<dbReference type="InterPro" id="IPR036291">
    <property type="entry name" value="NAD(P)-bd_dom_sf"/>
</dbReference>
<evidence type="ECO:0000313" key="4">
    <source>
        <dbReference type="EMBL" id="MDL9979305.1"/>
    </source>
</evidence>
<dbReference type="Gene3D" id="3.40.50.720">
    <property type="entry name" value="NAD(P)-binding Rossmann-like Domain"/>
    <property type="match status" value="1"/>
</dbReference>
<organism evidence="4 5">
    <name type="scientific">Microbacterium candidum</name>
    <dbReference type="NCBI Taxonomy" id="3041922"/>
    <lineage>
        <taxon>Bacteria</taxon>
        <taxon>Bacillati</taxon>
        <taxon>Actinomycetota</taxon>
        <taxon>Actinomycetes</taxon>
        <taxon>Micrococcales</taxon>
        <taxon>Microbacteriaceae</taxon>
        <taxon>Microbacterium</taxon>
    </lineage>
</organism>
<keyword evidence="5" id="KW-1185">Reference proteome</keyword>